<evidence type="ECO:0000256" key="4">
    <source>
        <dbReference type="ARBA" id="ARBA00023152"/>
    </source>
</evidence>
<evidence type="ECO:0000313" key="7">
    <source>
        <dbReference type="EMBL" id="CAH1436525.1"/>
    </source>
</evidence>
<dbReference type="GO" id="GO:0000287">
    <property type="term" value="F:magnesium ion binding"/>
    <property type="evidence" value="ECO:0007669"/>
    <property type="project" value="InterPro"/>
</dbReference>
<proteinExistence type="inferred from homology"/>
<comment type="pathway">
    <text evidence="1">Carbohydrate degradation; glycolysis; pyruvate from D-glyceraldehyde 3-phosphate: step 4/5.</text>
</comment>
<feature type="domain" description="Enolase C-terminal TIM barrel" evidence="6">
    <location>
        <begin position="38"/>
        <end position="197"/>
    </location>
</feature>
<dbReference type="EC" id="4.2.1.11" evidence="3"/>
<dbReference type="InterPro" id="IPR020810">
    <property type="entry name" value="Enolase_C"/>
</dbReference>
<dbReference type="SUPFAM" id="SSF54495">
    <property type="entry name" value="UBC-like"/>
    <property type="match status" value="1"/>
</dbReference>
<dbReference type="SUPFAM" id="SSF51604">
    <property type="entry name" value="Enolase C-terminal domain-like"/>
    <property type="match status" value="1"/>
</dbReference>
<dbReference type="PANTHER" id="PTHR11902">
    <property type="entry name" value="ENOLASE"/>
    <property type="match status" value="1"/>
</dbReference>
<comment type="caution">
    <text evidence="7">The sequence shown here is derived from an EMBL/GenBank/DDBJ whole genome shotgun (WGS) entry which is preliminary data.</text>
</comment>
<gene>
    <name evidence="7" type="ORF">LVIROSA_LOCUS22896</name>
</gene>
<evidence type="ECO:0000256" key="3">
    <source>
        <dbReference type="ARBA" id="ARBA00012058"/>
    </source>
</evidence>
<dbReference type="PANTHER" id="PTHR11902:SF46">
    <property type="entry name" value="ENOLASE 2"/>
    <property type="match status" value="1"/>
</dbReference>
<evidence type="ECO:0000256" key="5">
    <source>
        <dbReference type="ARBA" id="ARBA00023239"/>
    </source>
</evidence>
<dbReference type="Gene3D" id="3.20.20.120">
    <property type="entry name" value="Enolase-like C-terminal domain"/>
    <property type="match status" value="1"/>
</dbReference>
<dbReference type="AlphaFoldDB" id="A0AAU9NFB6"/>
<dbReference type="InterPro" id="IPR016135">
    <property type="entry name" value="UBQ-conjugating_enzyme/RWD"/>
</dbReference>
<dbReference type="InterPro" id="IPR036849">
    <property type="entry name" value="Enolase-like_C_sf"/>
</dbReference>
<keyword evidence="8" id="KW-1185">Reference proteome</keyword>
<accession>A0AAU9NFB6</accession>
<dbReference type="Proteomes" id="UP001157418">
    <property type="component" value="Unassembled WGS sequence"/>
</dbReference>
<name>A0AAU9NFB6_9ASTR</name>
<dbReference type="GO" id="GO:0000015">
    <property type="term" value="C:phosphopyruvate hydratase complex"/>
    <property type="evidence" value="ECO:0007669"/>
    <property type="project" value="InterPro"/>
</dbReference>
<dbReference type="EMBL" id="CAKMRJ010004445">
    <property type="protein sequence ID" value="CAH1436525.1"/>
    <property type="molecule type" value="Genomic_DNA"/>
</dbReference>
<dbReference type="GO" id="GO:0004634">
    <property type="term" value="F:phosphopyruvate hydratase activity"/>
    <property type="evidence" value="ECO:0007669"/>
    <property type="project" value="UniProtKB-EC"/>
</dbReference>
<sequence length="198" mass="22436">MLSIRPTRRFIIFRIIIQMTEPSKVIHVRNVGHEISEATSLQCRMPQTGSGFAPNIQENKEGLELLKTAIAKAGYTRKHKLSYFKIKNMLIVSAKKEINSKLHVVIGMDVAATMFYEDKSKTYDLNIKEENNDGSEKISGDNLKNVYKSFVGDYPIVSIEDPFDQDDWVVYADGSICLDILQNQWSPIYDVAAILTSI</sequence>
<comment type="similarity">
    <text evidence="2">Belongs to the enolase family.</text>
</comment>
<dbReference type="InterPro" id="IPR000941">
    <property type="entry name" value="Enolase"/>
</dbReference>
<dbReference type="Pfam" id="PF00113">
    <property type="entry name" value="Enolase_C"/>
    <property type="match status" value="2"/>
</dbReference>
<evidence type="ECO:0000313" key="8">
    <source>
        <dbReference type="Proteomes" id="UP001157418"/>
    </source>
</evidence>
<keyword evidence="4" id="KW-0324">Glycolysis</keyword>
<evidence type="ECO:0000259" key="6">
    <source>
        <dbReference type="SMART" id="SM01192"/>
    </source>
</evidence>
<evidence type="ECO:0000256" key="1">
    <source>
        <dbReference type="ARBA" id="ARBA00005031"/>
    </source>
</evidence>
<reference evidence="7 8" key="1">
    <citation type="submission" date="2022-01" db="EMBL/GenBank/DDBJ databases">
        <authorList>
            <person name="Xiong W."/>
            <person name="Schranz E."/>
        </authorList>
    </citation>
    <scope>NUCLEOTIDE SEQUENCE [LARGE SCALE GENOMIC DNA]</scope>
</reference>
<dbReference type="GO" id="GO:0006096">
    <property type="term" value="P:glycolytic process"/>
    <property type="evidence" value="ECO:0007669"/>
    <property type="project" value="UniProtKB-KW"/>
</dbReference>
<keyword evidence="5" id="KW-0456">Lyase</keyword>
<dbReference type="SMART" id="SM01192">
    <property type="entry name" value="Enolase_C"/>
    <property type="match status" value="1"/>
</dbReference>
<protein>
    <recommendedName>
        <fullName evidence="3">phosphopyruvate hydratase</fullName>
        <ecNumber evidence="3">4.2.1.11</ecNumber>
    </recommendedName>
</protein>
<evidence type="ECO:0000256" key="2">
    <source>
        <dbReference type="ARBA" id="ARBA00009604"/>
    </source>
</evidence>
<organism evidence="7 8">
    <name type="scientific">Lactuca virosa</name>
    <dbReference type="NCBI Taxonomy" id="75947"/>
    <lineage>
        <taxon>Eukaryota</taxon>
        <taxon>Viridiplantae</taxon>
        <taxon>Streptophyta</taxon>
        <taxon>Embryophyta</taxon>
        <taxon>Tracheophyta</taxon>
        <taxon>Spermatophyta</taxon>
        <taxon>Magnoliopsida</taxon>
        <taxon>eudicotyledons</taxon>
        <taxon>Gunneridae</taxon>
        <taxon>Pentapetalae</taxon>
        <taxon>asterids</taxon>
        <taxon>campanulids</taxon>
        <taxon>Asterales</taxon>
        <taxon>Asteraceae</taxon>
        <taxon>Cichorioideae</taxon>
        <taxon>Cichorieae</taxon>
        <taxon>Lactucinae</taxon>
        <taxon>Lactuca</taxon>
    </lineage>
</organism>